<gene>
    <name evidence="3" type="ORF">MEDL_10298</name>
</gene>
<name>A0A8S3QFG1_MYTED</name>
<accession>A0A8S3QFG1</accession>
<dbReference type="InterPro" id="IPR013783">
    <property type="entry name" value="Ig-like_fold"/>
</dbReference>
<dbReference type="Gene3D" id="2.60.40.10">
    <property type="entry name" value="Immunoglobulins"/>
    <property type="match status" value="1"/>
</dbReference>
<dbReference type="SUPFAM" id="SSF49265">
    <property type="entry name" value="Fibronectin type III"/>
    <property type="match status" value="1"/>
</dbReference>
<keyword evidence="1" id="KW-0175">Coiled coil</keyword>
<feature type="domain" description="Fibronectin type-III" evidence="2">
    <location>
        <begin position="217"/>
        <end position="311"/>
    </location>
</feature>
<comment type="caution">
    <text evidence="3">The sequence shown here is derived from an EMBL/GenBank/DDBJ whole genome shotgun (WGS) entry which is preliminary data.</text>
</comment>
<dbReference type="InterPro" id="IPR036116">
    <property type="entry name" value="FN3_sf"/>
</dbReference>
<proteinExistence type="predicted"/>
<reference evidence="3" key="1">
    <citation type="submission" date="2021-03" db="EMBL/GenBank/DDBJ databases">
        <authorList>
            <person name="Bekaert M."/>
        </authorList>
    </citation>
    <scope>NUCLEOTIDE SEQUENCE</scope>
</reference>
<dbReference type="AlphaFoldDB" id="A0A8S3QFG1"/>
<evidence type="ECO:0000256" key="1">
    <source>
        <dbReference type="SAM" id="Coils"/>
    </source>
</evidence>
<evidence type="ECO:0000313" key="3">
    <source>
        <dbReference type="EMBL" id="CAG2195330.1"/>
    </source>
</evidence>
<dbReference type="Proteomes" id="UP000683360">
    <property type="component" value="Unassembled WGS sequence"/>
</dbReference>
<evidence type="ECO:0000259" key="2">
    <source>
        <dbReference type="PROSITE" id="PS50853"/>
    </source>
</evidence>
<feature type="coiled-coil region" evidence="1">
    <location>
        <begin position="56"/>
        <end position="83"/>
    </location>
</feature>
<dbReference type="OrthoDB" id="8954335at2759"/>
<evidence type="ECO:0000313" key="4">
    <source>
        <dbReference type="Proteomes" id="UP000683360"/>
    </source>
</evidence>
<dbReference type="CDD" id="cd00063">
    <property type="entry name" value="FN3"/>
    <property type="match status" value="1"/>
</dbReference>
<dbReference type="EMBL" id="CAJPWZ010000515">
    <property type="protein sequence ID" value="CAG2195330.1"/>
    <property type="molecule type" value="Genomic_DNA"/>
</dbReference>
<protein>
    <recommendedName>
        <fullName evidence="2">Fibronectin type-III domain-containing protein</fullName>
    </recommendedName>
</protein>
<keyword evidence="4" id="KW-1185">Reference proteome</keyword>
<sequence>MNVLLYPLHKLTNKTVTLNKPLGVTLVNQIQDKFEKIEVLKMKCNDLTVRPTCEYDEKYRQKVDEMKATVEKSEQMLKSQLAREVIAVTSTDLVKGNVKILLDEYDNSSKSPERLDNNLSEMRTVINVLDTCVRKIPSSSINSQSNTQNIGKFELPPIELFLGDLQTDDNCNAARRKQSIRSNISSIRKTVKKDINMFVSKFTDKESNHLELSYPLRPGKPSVIRRHDGTIEVSWLVPPNVLDDYSYEVSYRNRPSGNWTVWPYRLSNPYVRWPKHGWFSETYYFFRVRCICGGVFGQYSEISDPFLTLSDQCIIS</sequence>
<organism evidence="3 4">
    <name type="scientific">Mytilus edulis</name>
    <name type="common">Blue mussel</name>
    <dbReference type="NCBI Taxonomy" id="6550"/>
    <lineage>
        <taxon>Eukaryota</taxon>
        <taxon>Metazoa</taxon>
        <taxon>Spiralia</taxon>
        <taxon>Lophotrochozoa</taxon>
        <taxon>Mollusca</taxon>
        <taxon>Bivalvia</taxon>
        <taxon>Autobranchia</taxon>
        <taxon>Pteriomorphia</taxon>
        <taxon>Mytilida</taxon>
        <taxon>Mytiloidea</taxon>
        <taxon>Mytilidae</taxon>
        <taxon>Mytilinae</taxon>
        <taxon>Mytilus</taxon>
    </lineage>
</organism>
<dbReference type="InterPro" id="IPR003961">
    <property type="entry name" value="FN3_dom"/>
</dbReference>
<dbReference type="PROSITE" id="PS50853">
    <property type="entry name" value="FN3"/>
    <property type="match status" value="1"/>
</dbReference>